<organism evidence="1 2">
    <name type="scientific">Babesia ovata</name>
    <dbReference type="NCBI Taxonomy" id="189622"/>
    <lineage>
        <taxon>Eukaryota</taxon>
        <taxon>Sar</taxon>
        <taxon>Alveolata</taxon>
        <taxon>Apicomplexa</taxon>
        <taxon>Aconoidasida</taxon>
        <taxon>Piroplasmida</taxon>
        <taxon>Babesiidae</taxon>
        <taxon>Babesia</taxon>
    </lineage>
</organism>
<proteinExistence type="predicted"/>
<evidence type="ECO:0000313" key="2">
    <source>
        <dbReference type="Proteomes" id="UP000236319"/>
    </source>
</evidence>
<gene>
    <name evidence="1" type="ORF">BOVATA_025140</name>
</gene>
<comment type="caution">
    <text evidence="1">The sequence shown here is derived from an EMBL/GenBank/DDBJ whole genome shotgun (WGS) entry which is preliminary data.</text>
</comment>
<dbReference type="AlphaFoldDB" id="A0A2H6KDF5"/>
<dbReference type="RefSeq" id="XP_028867264.1">
    <property type="nucleotide sequence ID" value="XM_029011431.1"/>
</dbReference>
<sequence length="186" mass="20762">MFSEFARREPKIRTLFETLHPLPLHGVNCLLWKTDGRRANENYRNVPDGVENGDHSDGSCASAETGRVMRVNGSFYVTDKVTKNNLCYIVKHVQFKLRPFRAKVLADVYTIGGADTDKGNVATATLLRQNVSPVGSVRGEWRWSPPYKVGEGMDPKTASIETLSVENPYLYVCGLKEYSATTNDTT</sequence>
<accession>A0A2H6KDF5</accession>
<protein>
    <submittedName>
        <fullName evidence="1">Uncharacterized protein</fullName>
    </submittedName>
</protein>
<dbReference type="GeneID" id="39874791"/>
<dbReference type="Proteomes" id="UP000236319">
    <property type="component" value="Unassembled WGS sequence"/>
</dbReference>
<keyword evidence="2" id="KW-1185">Reference proteome</keyword>
<name>A0A2H6KDF5_9APIC</name>
<dbReference type="VEuPathDB" id="PiroplasmaDB:BOVATA_025140"/>
<evidence type="ECO:0000313" key="1">
    <source>
        <dbReference type="EMBL" id="GBE61021.1"/>
    </source>
</evidence>
<reference evidence="1 2" key="1">
    <citation type="journal article" date="2017" name="BMC Genomics">
        <title>Whole-genome assembly of Babesia ovata and comparative genomics between closely related pathogens.</title>
        <authorList>
            <person name="Yamagishi J."/>
            <person name="Asada M."/>
            <person name="Hakimi H."/>
            <person name="Tanaka T.Q."/>
            <person name="Sugimoto C."/>
            <person name="Kawazu S."/>
        </authorList>
    </citation>
    <scope>NUCLEOTIDE SEQUENCE [LARGE SCALE GENOMIC DNA]</scope>
    <source>
        <strain evidence="1 2">Miyake</strain>
    </source>
</reference>
<dbReference type="EMBL" id="BDSA01000002">
    <property type="protein sequence ID" value="GBE61021.1"/>
    <property type="molecule type" value="Genomic_DNA"/>
</dbReference>
<dbReference type="OrthoDB" id="432990at2759"/>